<dbReference type="AlphaFoldDB" id="A0A1G2E0K4"/>
<feature type="binding site" evidence="6">
    <location>
        <position position="93"/>
    </location>
    <ligand>
        <name>S-adenosyl-L-methionine</name>
        <dbReference type="ChEBI" id="CHEBI:59789"/>
    </ligand>
</feature>
<feature type="binding site" evidence="6">
    <location>
        <position position="100"/>
    </location>
    <ligand>
        <name>S-adenosyl-L-methionine</name>
        <dbReference type="ChEBI" id="CHEBI:59789"/>
    </ligand>
</feature>
<dbReference type="InterPro" id="IPR029063">
    <property type="entry name" value="SAM-dependent_MTases_sf"/>
</dbReference>
<evidence type="ECO:0000256" key="2">
    <source>
        <dbReference type="ARBA" id="ARBA00022552"/>
    </source>
</evidence>
<dbReference type="SUPFAM" id="SSF53335">
    <property type="entry name" value="S-adenosyl-L-methionine-dependent methyltransferases"/>
    <property type="match status" value="1"/>
</dbReference>
<dbReference type="GO" id="GO:0071424">
    <property type="term" value="F:rRNA (cytosine-N4-)-methyltransferase activity"/>
    <property type="evidence" value="ECO:0007669"/>
    <property type="project" value="UniProtKB-UniRule"/>
</dbReference>
<evidence type="ECO:0000256" key="1">
    <source>
        <dbReference type="ARBA" id="ARBA00010396"/>
    </source>
</evidence>
<dbReference type="Gene3D" id="3.40.50.150">
    <property type="entry name" value="Vaccinia Virus protein VP39"/>
    <property type="match status" value="1"/>
</dbReference>
<evidence type="ECO:0000256" key="5">
    <source>
        <dbReference type="ARBA" id="ARBA00022691"/>
    </source>
</evidence>
<dbReference type="EMBL" id="MHLZ01000034">
    <property type="protein sequence ID" value="OGZ19394.1"/>
    <property type="molecule type" value="Genomic_DNA"/>
</dbReference>
<accession>A0A1G2E0K4</accession>
<dbReference type="PIRSF" id="PIRSF004486">
    <property type="entry name" value="MraW"/>
    <property type="match status" value="1"/>
</dbReference>
<dbReference type="CDD" id="cd02440">
    <property type="entry name" value="AdoMet_MTases"/>
    <property type="match status" value="1"/>
</dbReference>
<proteinExistence type="inferred from homology"/>
<evidence type="ECO:0000256" key="6">
    <source>
        <dbReference type="HAMAP-Rule" id="MF_01007"/>
    </source>
</evidence>
<dbReference type="PANTHER" id="PTHR11265">
    <property type="entry name" value="S-ADENOSYL-METHYLTRANSFERASE MRAW"/>
    <property type="match status" value="1"/>
</dbReference>
<evidence type="ECO:0000313" key="8">
    <source>
        <dbReference type="Proteomes" id="UP000177360"/>
    </source>
</evidence>
<comment type="function">
    <text evidence="6">Specifically methylates the N4 position of cytidine in position 1402 (C1402) of 16S rRNA.</text>
</comment>
<keyword evidence="2 6" id="KW-0698">rRNA processing</keyword>
<feature type="binding site" evidence="6">
    <location>
        <position position="50"/>
    </location>
    <ligand>
        <name>S-adenosyl-L-methionine</name>
        <dbReference type="ChEBI" id="CHEBI:59789"/>
    </ligand>
</feature>
<sequence>MHIAVLLKETLQYLDPKPDENFIDCTAGEGGHTFAILEKISPKGKVLGIDWDAEMIKKINRQERLVLINDSYANLKKITNENKFYPVNGILLDLGMSSWHLDESGRGFSFLKDEPLEMRYKSQISSLKSKNYLTARYIINNWRGEEIERILREYGEERFSGQIAKKIIENRKIKSIETTFQLVNIIREAIPARFKSGKIHFATRTFQALRMATNSECDNLKTILPQVLDILEPGGRIVVISFHSIEDRVVKDFFKEESRNNHLNIITKKPIIPSEEEIKSNHRSRSAKLRSAVKI</sequence>
<dbReference type="Gene3D" id="1.10.150.170">
    <property type="entry name" value="Putative methyltransferase TM0872, insert domain"/>
    <property type="match status" value="1"/>
</dbReference>
<protein>
    <recommendedName>
        <fullName evidence="6">Ribosomal RNA small subunit methyltransferase H</fullName>
        <ecNumber evidence="6">2.1.1.199</ecNumber>
    </recommendedName>
    <alternativeName>
        <fullName evidence="6">16S rRNA m(4)C1402 methyltransferase</fullName>
    </alternativeName>
    <alternativeName>
        <fullName evidence="6">rRNA (cytosine-N(4)-)-methyltransferase RsmH</fullName>
    </alternativeName>
</protein>
<gene>
    <name evidence="6" type="primary">rsmH</name>
    <name evidence="7" type="ORF">A2626_03215</name>
</gene>
<dbReference type="PANTHER" id="PTHR11265:SF0">
    <property type="entry name" value="12S RRNA N4-METHYLCYTIDINE METHYLTRANSFERASE"/>
    <property type="match status" value="1"/>
</dbReference>
<dbReference type="InterPro" id="IPR023397">
    <property type="entry name" value="SAM-dep_MeTrfase_MraW_recog"/>
</dbReference>
<keyword evidence="4 6" id="KW-0808">Transferase</keyword>
<keyword evidence="3 6" id="KW-0489">Methyltransferase</keyword>
<comment type="caution">
    <text evidence="7">The sequence shown here is derived from an EMBL/GenBank/DDBJ whole genome shotgun (WGS) entry which is preliminary data.</text>
</comment>
<dbReference type="Pfam" id="PF01795">
    <property type="entry name" value="Methyltransf_5"/>
    <property type="match status" value="1"/>
</dbReference>
<name>A0A1G2E0K4_9BACT</name>
<dbReference type="HAMAP" id="MF_01007">
    <property type="entry name" value="16SrRNA_methyltr_H"/>
    <property type="match status" value="1"/>
</dbReference>
<comment type="subcellular location">
    <subcellularLocation>
        <location evidence="6">Cytoplasm</location>
    </subcellularLocation>
</comment>
<dbReference type="InterPro" id="IPR002903">
    <property type="entry name" value="RsmH"/>
</dbReference>
<organism evidence="7 8">
    <name type="scientific">Candidatus Nealsonbacteria bacterium RIFCSPHIGHO2_01_FULL_38_55</name>
    <dbReference type="NCBI Taxonomy" id="1801664"/>
    <lineage>
        <taxon>Bacteria</taxon>
        <taxon>Candidatus Nealsoniibacteriota</taxon>
    </lineage>
</organism>
<feature type="binding site" evidence="6">
    <location>
        <position position="72"/>
    </location>
    <ligand>
        <name>S-adenosyl-L-methionine</name>
        <dbReference type="ChEBI" id="CHEBI:59789"/>
    </ligand>
</feature>
<dbReference type="NCBIfam" id="TIGR00006">
    <property type="entry name" value="16S rRNA (cytosine(1402)-N(4))-methyltransferase RsmH"/>
    <property type="match status" value="1"/>
</dbReference>
<keyword evidence="5 6" id="KW-0949">S-adenosyl-L-methionine</keyword>
<evidence type="ECO:0000256" key="4">
    <source>
        <dbReference type="ARBA" id="ARBA00022679"/>
    </source>
</evidence>
<reference evidence="7 8" key="1">
    <citation type="journal article" date="2016" name="Nat. Commun.">
        <title>Thousands of microbial genomes shed light on interconnected biogeochemical processes in an aquifer system.</title>
        <authorList>
            <person name="Anantharaman K."/>
            <person name="Brown C.T."/>
            <person name="Hug L.A."/>
            <person name="Sharon I."/>
            <person name="Castelle C.J."/>
            <person name="Probst A.J."/>
            <person name="Thomas B.C."/>
            <person name="Singh A."/>
            <person name="Wilkins M.J."/>
            <person name="Karaoz U."/>
            <person name="Brodie E.L."/>
            <person name="Williams K.H."/>
            <person name="Hubbard S.S."/>
            <person name="Banfield J.F."/>
        </authorList>
    </citation>
    <scope>NUCLEOTIDE SEQUENCE [LARGE SCALE GENOMIC DNA]</scope>
</reference>
<comment type="similarity">
    <text evidence="1 6">Belongs to the methyltransferase superfamily. RsmH family.</text>
</comment>
<dbReference type="GO" id="GO:0005737">
    <property type="term" value="C:cytoplasm"/>
    <property type="evidence" value="ECO:0007669"/>
    <property type="project" value="UniProtKB-SubCell"/>
</dbReference>
<evidence type="ECO:0000256" key="3">
    <source>
        <dbReference type="ARBA" id="ARBA00022603"/>
    </source>
</evidence>
<dbReference type="Proteomes" id="UP000177360">
    <property type="component" value="Unassembled WGS sequence"/>
</dbReference>
<dbReference type="SUPFAM" id="SSF81799">
    <property type="entry name" value="Putative methyltransferase TM0872, insert domain"/>
    <property type="match status" value="1"/>
</dbReference>
<dbReference type="EC" id="2.1.1.199" evidence="6"/>
<evidence type="ECO:0000313" key="7">
    <source>
        <dbReference type="EMBL" id="OGZ19394.1"/>
    </source>
</evidence>
<dbReference type="GO" id="GO:0070475">
    <property type="term" value="P:rRNA base methylation"/>
    <property type="evidence" value="ECO:0007669"/>
    <property type="project" value="UniProtKB-UniRule"/>
</dbReference>
<keyword evidence="6" id="KW-0963">Cytoplasm</keyword>
<comment type="catalytic activity">
    <reaction evidence="6">
        <text>cytidine(1402) in 16S rRNA + S-adenosyl-L-methionine = N(4)-methylcytidine(1402) in 16S rRNA + S-adenosyl-L-homocysteine + H(+)</text>
        <dbReference type="Rhea" id="RHEA:42928"/>
        <dbReference type="Rhea" id="RHEA-COMP:10286"/>
        <dbReference type="Rhea" id="RHEA-COMP:10287"/>
        <dbReference type="ChEBI" id="CHEBI:15378"/>
        <dbReference type="ChEBI" id="CHEBI:57856"/>
        <dbReference type="ChEBI" id="CHEBI:59789"/>
        <dbReference type="ChEBI" id="CHEBI:74506"/>
        <dbReference type="ChEBI" id="CHEBI:82748"/>
        <dbReference type="EC" id="2.1.1.199"/>
    </reaction>
</comment>
<feature type="binding site" evidence="6">
    <location>
        <begin position="30"/>
        <end position="32"/>
    </location>
    <ligand>
        <name>S-adenosyl-L-methionine</name>
        <dbReference type="ChEBI" id="CHEBI:59789"/>
    </ligand>
</feature>